<dbReference type="EMBL" id="CADCXU010005783">
    <property type="protein sequence ID" value="CAA9997418.1"/>
    <property type="molecule type" value="Genomic_DNA"/>
</dbReference>
<proteinExistence type="predicted"/>
<dbReference type="OrthoDB" id="75724at2759"/>
<reference evidence="1 2" key="1">
    <citation type="submission" date="2020-02" db="EMBL/GenBank/DDBJ databases">
        <authorList>
            <person name="Ferguson B K."/>
        </authorList>
    </citation>
    <scope>NUCLEOTIDE SEQUENCE [LARGE SCALE GENOMIC DNA]</scope>
</reference>
<dbReference type="AlphaFoldDB" id="A0A6H5G4F8"/>
<protein>
    <submittedName>
        <fullName evidence="1">Uncharacterized protein</fullName>
    </submittedName>
</protein>
<gene>
    <name evidence="1" type="ORF">NTEN_LOCUS3720</name>
</gene>
<dbReference type="Proteomes" id="UP000479000">
    <property type="component" value="Unassembled WGS sequence"/>
</dbReference>
<accession>A0A6H5G4F8</accession>
<organism evidence="1 2">
    <name type="scientific">Nesidiocoris tenuis</name>
    <dbReference type="NCBI Taxonomy" id="355587"/>
    <lineage>
        <taxon>Eukaryota</taxon>
        <taxon>Metazoa</taxon>
        <taxon>Ecdysozoa</taxon>
        <taxon>Arthropoda</taxon>
        <taxon>Hexapoda</taxon>
        <taxon>Insecta</taxon>
        <taxon>Pterygota</taxon>
        <taxon>Neoptera</taxon>
        <taxon>Paraneoptera</taxon>
        <taxon>Hemiptera</taxon>
        <taxon>Heteroptera</taxon>
        <taxon>Panheteroptera</taxon>
        <taxon>Cimicomorpha</taxon>
        <taxon>Miridae</taxon>
        <taxon>Dicyphina</taxon>
        <taxon>Nesidiocoris</taxon>
    </lineage>
</organism>
<feature type="non-terminal residue" evidence="1">
    <location>
        <position position="93"/>
    </location>
</feature>
<sequence>MDDELRVVQMGSYKLRFENDDDIGEWFEEKARVELRETPELREESLNKLKDMIAGMYNYSIFFKLYYPPLKSSPHKIFTACNFYSIKYFIPQN</sequence>
<keyword evidence="2" id="KW-1185">Reference proteome</keyword>
<name>A0A6H5G4F8_9HEMI</name>
<evidence type="ECO:0000313" key="1">
    <source>
        <dbReference type="EMBL" id="CAA9997418.1"/>
    </source>
</evidence>
<evidence type="ECO:0000313" key="2">
    <source>
        <dbReference type="Proteomes" id="UP000479000"/>
    </source>
</evidence>